<keyword evidence="1" id="KW-0862">Zinc</keyword>
<evidence type="ECO:0000256" key="2">
    <source>
        <dbReference type="ARBA" id="ARBA00023015"/>
    </source>
</evidence>
<gene>
    <name evidence="8" type="ORF">SLS58_006572</name>
</gene>
<evidence type="ECO:0000313" key="9">
    <source>
        <dbReference type="Proteomes" id="UP001521184"/>
    </source>
</evidence>
<dbReference type="PANTHER" id="PTHR47171:SF6">
    <property type="entry name" value="SPECIFIC TRANSCRIPTION FACTOR, PUTATIVE (AFU_ORTHOLOGUE AFUA_2G06130)-RELATED"/>
    <property type="match status" value="1"/>
</dbReference>
<dbReference type="PANTHER" id="PTHR47171">
    <property type="entry name" value="FARA-RELATED"/>
    <property type="match status" value="1"/>
</dbReference>
<dbReference type="InterPro" id="IPR052073">
    <property type="entry name" value="Amide_Lactam_Regulators"/>
</dbReference>
<keyword evidence="3" id="KW-0238">DNA-binding</keyword>
<dbReference type="InterPro" id="IPR007219">
    <property type="entry name" value="XnlR_reg_dom"/>
</dbReference>
<sequence length="720" mass="78964">MSTMITFAANNEFFRKRKRVHKACDSCKKRRKRCVHTFDGDEPPLHPDSPSASNSFPSRPIPPGAQRAPARPIAGEGPYDPHAPGFPEPEQAARLHGPDDPRLAAGSRFIGYLSPEAVLRGHIREQGSKCGGWVPATPDDDPEPSPSARDHSEDGADAAPASSESGASRLEKALHAYLDAAGINVVPPERNVDILLGIYFEYVHPLLPLVDQRQFYNRKVAGELSTMLLQAMSLVSSRHESARVHLYLSSDPNYLLEPRDYARKLYAALVAGVNANLEEDRITLIQILALMSLYSEGVDGADRASMHLVQAIHHAHTIGLQFGRQRNIPKGESTEKIFWCLWSLDKLNASMNGRPQYMHDRDNQLENWTARPDRRRTPFGIWLQLAGILDRVIELYRPGCDSRVTGLENDFPGFEDIIGDGGDKLRGPIVAALELFYHAVAMLSHKSRSITDPVRSTPSFVRQSLSAVRVISILSHEFPDDLPPIPIVPYALALAMSVAYRQYRRSKLQGHKNRAKEDLKTCCSLLNKLRATWWCAGCMADLGAAALSKAEKAEQHSSSINKNRTAVTTDEASSNSNNPLAGTRPSSAFRGDVGGEPATPSSDDVANSRNANAEERDAQTTTTTTTSPNVRSLLNNMSSAVPQMMAGGQPQHAVSSERAAEQTPASTSADFNNNNNNESPDWLNFDNAFENMDTLLGSSGADLSSELLRGFNWEFGEFPG</sequence>
<feature type="domain" description="Xylanolytic transcriptional activator regulatory" evidence="7">
    <location>
        <begin position="304"/>
        <end position="374"/>
    </location>
</feature>
<feature type="region of interest" description="Disordered" evidence="6">
    <location>
        <begin position="553"/>
        <end position="631"/>
    </location>
</feature>
<dbReference type="InterPro" id="IPR001138">
    <property type="entry name" value="Zn2Cys6_DnaBD"/>
</dbReference>
<feature type="compositionally biased region" description="Polar residues" evidence="6">
    <location>
        <begin position="556"/>
        <end position="586"/>
    </location>
</feature>
<keyword evidence="4" id="KW-0804">Transcription</keyword>
<protein>
    <recommendedName>
        <fullName evidence="7">Xylanolytic transcriptional activator regulatory domain-containing protein</fullName>
    </recommendedName>
</protein>
<dbReference type="Pfam" id="PF04082">
    <property type="entry name" value="Fungal_trans"/>
    <property type="match status" value="1"/>
</dbReference>
<dbReference type="CDD" id="cd12148">
    <property type="entry name" value="fungal_TF_MHR"/>
    <property type="match status" value="1"/>
</dbReference>
<evidence type="ECO:0000256" key="4">
    <source>
        <dbReference type="ARBA" id="ARBA00023163"/>
    </source>
</evidence>
<feature type="compositionally biased region" description="Polar residues" evidence="6">
    <location>
        <begin position="599"/>
        <end position="611"/>
    </location>
</feature>
<keyword evidence="2" id="KW-0805">Transcription regulation</keyword>
<evidence type="ECO:0000256" key="5">
    <source>
        <dbReference type="ARBA" id="ARBA00023242"/>
    </source>
</evidence>
<evidence type="ECO:0000256" key="6">
    <source>
        <dbReference type="SAM" id="MobiDB-lite"/>
    </source>
</evidence>
<reference evidence="8 9" key="1">
    <citation type="journal article" date="2023" name="Plant Dis.">
        <title>First Report of Diplodia intermedia Causing Canker and Dieback Diseases on Apple Trees in Canada.</title>
        <authorList>
            <person name="Ellouze W."/>
            <person name="Ilyukhin E."/>
            <person name="Sulman M."/>
            <person name="Ali S."/>
        </authorList>
    </citation>
    <scope>NUCLEOTIDE SEQUENCE [LARGE SCALE GENOMIC DNA]</scope>
    <source>
        <strain evidence="8 9">M45-28</strain>
    </source>
</reference>
<evidence type="ECO:0000313" key="8">
    <source>
        <dbReference type="EMBL" id="KAL1640751.1"/>
    </source>
</evidence>
<dbReference type="SMART" id="SM00906">
    <property type="entry name" value="Fungal_trans"/>
    <property type="match status" value="1"/>
</dbReference>
<evidence type="ECO:0000256" key="1">
    <source>
        <dbReference type="ARBA" id="ARBA00022833"/>
    </source>
</evidence>
<dbReference type="Proteomes" id="UP001521184">
    <property type="component" value="Unassembled WGS sequence"/>
</dbReference>
<proteinExistence type="predicted"/>
<dbReference type="EMBL" id="JAKEKT020000046">
    <property type="protein sequence ID" value="KAL1640751.1"/>
    <property type="molecule type" value="Genomic_DNA"/>
</dbReference>
<keyword evidence="5" id="KW-0539">Nucleus</keyword>
<dbReference type="CDD" id="cd00067">
    <property type="entry name" value="GAL4"/>
    <property type="match status" value="1"/>
</dbReference>
<evidence type="ECO:0000259" key="7">
    <source>
        <dbReference type="SMART" id="SM00906"/>
    </source>
</evidence>
<accession>A0ABR3TMA5</accession>
<feature type="region of interest" description="Disordered" evidence="6">
    <location>
        <begin position="129"/>
        <end position="166"/>
    </location>
</feature>
<name>A0ABR3TMA5_9PEZI</name>
<comment type="caution">
    <text evidence="8">The sequence shown here is derived from an EMBL/GenBank/DDBJ whole genome shotgun (WGS) entry which is preliminary data.</text>
</comment>
<evidence type="ECO:0000256" key="3">
    <source>
        <dbReference type="ARBA" id="ARBA00023125"/>
    </source>
</evidence>
<keyword evidence="9" id="KW-1185">Reference proteome</keyword>
<feature type="compositionally biased region" description="Basic and acidic residues" evidence="6">
    <location>
        <begin position="91"/>
        <end position="101"/>
    </location>
</feature>
<feature type="region of interest" description="Disordered" evidence="6">
    <location>
        <begin position="38"/>
        <end position="101"/>
    </location>
</feature>
<organism evidence="8 9">
    <name type="scientific">Diplodia intermedia</name>
    <dbReference type="NCBI Taxonomy" id="856260"/>
    <lineage>
        <taxon>Eukaryota</taxon>
        <taxon>Fungi</taxon>
        <taxon>Dikarya</taxon>
        <taxon>Ascomycota</taxon>
        <taxon>Pezizomycotina</taxon>
        <taxon>Dothideomycetes</taxon>
        <taxon>Dothideomycetes incertae sedis</taxon>
        <taxon>Botryosphaeriales</taxon>
        <taxon>Botryosphaeriaceae</taxon>
        <taxon>Diplodia</taxon>
    </lineage>
</organism>
<feature type="region of interest" description="Disordered" evidence="6">
    <location>
        <begin position="643"/>
        <end position="679"/>
    </location>
</feature>